<dbReference type="InterPro" id="IPR001650">
    <property type="entry name" value="Helicase_C-like"/>
</dbReference>
<feature type="compositionally biased region" description="Low complexity" evidence="7">
    <location>
        <begin position="539"/>
        <end position="565"/>
    </location>
</feature>
<evidence type="ECO:0000256" key="7">
    <source>
        <dbReference type="SAM" id="MobiDB-lite"/>
    </source>
</evidence>
<sequence>MTLPVALSGSDVIGQAKTGTGKTLGFGLPLLERVTVPADVEAGRAKPELLTDAPQALVVVPTRELCQQVTNDLLTAGKVRAVRVLSIYGGRAYEPQVEALKKGVDVVVGTPGRLLDLAGQKKLRLSSVKSLVLDEADEMLDLGFLPDVEKIIQMLPAKRQTMLFSATMPGQVISLARRYMSQPTHIRATAPDDEGATVANITQHVFRAHSLDKPEVVARVLQAEGRGLAMIFCRTKRTAADIADQLAHRGFASGAVHGDLGQGAREQALRAFRNGKVDVLVATDVAARGIDVEGVTHVINYQSPEDEKTYLHRIGRTGRAGASGTAITLVDWDDIPRWQLINKALDLPFNEPEETYSTSDHLYELLNIPEGTTGVLPRAERTRAGLDAEEIEDLGETGARGARSARGSRRSSAAPAEERPARTRTPRQRRRLRGGVVVDGVTGDSMQAAEAAVDTAEGTAEAPAPAAEATAEPRQPRRRRRTRAGVTAKTADSGTDAEAAVTTAEGSTTAVTDTAQPQPEAAPDAAEAPAKPRRRRTRGAATAKAADATAATAPAPQAEAAPAEAGEGEAKPVRRRRRTRSAASKTEATEG</sequence>
<dbReference type="PROSITE" id="PS51194">
    <property type="entry name" value="HELICASE_CTER"/>
    <property type="match status" value="1"/>
</dbReference>
<evidence type="ECO:0000259" key="9">
    <source>
        <dbReference type="PROSITE" id="PS51194"/>
    </source>
</evidence>
<feature type="domain" description="Helicase ATP-binding" evidence="8">
    <location>
        <begin position="3"/>
        <end position="186"/>
    </location>
</feature>
<name>A0ABW8M3Q8_9ACTN</name>
<dbReference type="PROSITE" id="PS00039">
    <property type="entry name" value="DEAD_ATP_HELICASE"/>
    <property type="match status" value="1"/>
</dbReference>
<comment type="caution">
    <text evidence="10">The sequence shown here is derived from an EMBL/GenBank/DDBJ whole genome shotgun (WGS) entry which is preliminary data.</text>
</comment>
<feature type="region of interest" description="Disordered" evidence="7">
    <location>
        <begin position="383"/>
        <end position="591"/>
    </location>
</feature>
<keyword evidence="11" id="KW-1185">Reference proteome</keyword>
<dbReference type="EC" id="3.6.4.13" evidence="1"/>
<keyword evidence="4 6" id="KW-0347">Helicase</keyword>
<dbReference type="InterPro" id="IPR050547">
    <property type="entry name" value="DEAD_box_RNA_helicases"/>
</dbReference>
<dbReference type="CDD" id="cd18787">
    <property type="entry name" value="SF2_C_DEAD"/>
    <property type="match status" value="1"/>
</dbReference>
<comment type="similarity">
    <text evidence="6">Belongs to the DEAD box helicase family.</text>
</comment>
<dbReference type="InterPro" id="IPR000629">
    <property type="entry name" value="RNA-helicase_DEAD-box_CS"/>
</dbReference>
<dbReference type="Gene3D" id="3.40.50.300">
    <property type="entry name" value="P-loop containing nucleotide triphosphate hydrolases"/>
    <property type="match status" value="2"/>
</dbReference>
<dbReference type="PANTHER" id="PTHR47963">
    <property type="entry name" value="DEAD-BOX ATP-DEPENDENT RNA HELICASE 47, MITOCHONDRIAL"/>
    <property type="match status" value="1"/>
</dbReference>
<dbReference type="SUPFAM" id="SSF52540">
    <property type="entry name" value="P-loop containing nucleoside triphosphate hydrolases"/>
    <property type="match status" value="1"/>
</dbReference>
<dbReference type="CDD" id="cd00268">
    <property type="entry name" value="DEADc"/>
    <property type="match status" value="1"/>
</dbReference>
<dbReference type="Proteomes" id="UP001620295">
    <property type="component" value="Unassembled WGS sequence"/>
</dbReference>
<evidence type="ECO:0000256" key="5">
    <source>
        <dbReference type="ARBA" id="ARBA00022840"/>
    </source>
</evidence>
<dbReference type="SMART" id="SM00487">
    <property type="entry name" value="DEXDc"/>
    <property type="match status" value="1"/>
</dbReference>
<proteinExistence type="inferred from homology"/>
<dbReference type="Pfam" id="PF00271">
    <property type="entry name" value="Helicase_C"/>
    <property type="match status" value="1"/>
</dbReference>
<evidence type="ECO:0000313" key="10">
    <source>
        <dbReference type="EMBL" id="MFK4272822.1"/>
    </source>
</evidence>
<keyword evidence="5 6" id="KW-0067">ATP-binding</keyword>
<dbReference type="InterPro" id="IPR044742">
    <property type="entry name" value="DEAD/DEAH_RhlB"/>
</dbReference>
<dbReference type="InterPro" id="IPR027417">
    <property type="entry name" value="P-loop_NTPase"/>
</dbReference>
<dbReference type="PROSITE" id="PS51192">
    <property type="entry name" value="HELICASE_ATP_BIND_1"/>
    <property type="match status" value="1"/>
</dbReference>
<evidence type="ECO:0000259" key="8">
    <source>
        <dbReference type="PROSITE" id="PS51192"/>
    </source>
</evidence>
<dbReference type="RefSeq" id="WP_358627457.1">
    <property type="nucleotide sequence ID" value="NZ_JBFAEV010000001.1"/>
</dbReference>
<dbReference type="InterPro" id="IPR014001">
    <property type="entry name" value="Helicase_ATP-bd"/>
</dbReference>
<evidence type="ECO:0000256" key="3">
    <source>
        <dbReference type="ARBA" id="ARBA00022801"/>
    </source>
</evidence>
<evidence type="ECO:0000256" key="1">
    <source>
        <dbReference type="ARBA" id="ARBA00012552"/>
    </source>
</evidence>
<gene>
    <name evidence="10" type="ORF">ACI2L5_49345</name>
</gene>
<dbReference type="GO" id="GO:0004386">
    <property type="term" value="F:helicase activity"/>
    <property type="evidence" value="ECO:0007669"/>
    <property type="project" value="UniProtKB-KW"/>
</dbReference>
<dbReference type="InterPro" id="IPR011545">
    <property type="entry name" value="DEAD/DEAH_box_helicase_dom"/>
</dbReference>
<dbReference type="SMART" id="SM00490">
    <property type="entry name" value="HELICc"/>
    <property type="match status" value="1"/>
</dbReference>
<organism evidence="10 11">
    <name type="scientific">Streptomyces milbemycinicus</name>
    <dbReference type="NCBI Taxonomy" id="476552"/>
    <lineage>
        <taxon>Bacteria</taxon>
        <taxon>Bacillati</taxon>
        <taxon>Actinomycetota</taxon>
        <taxon>Actinomycetes</taxon>
        <taxon>Kitasatosporales</taxon>
        <taxon>Streptomycetaceae</taxon>
        <taxon>Streptomyces</taxon>
    </lineage>
</organism>
<feature type="compositionally biased region" description="Low complexity" evidence="7">
    <location>
        <begin position="455"/>
        <end position="473"/>
    </location>
</feature>
<evidence type="ECO:0000256" key="4">
    <source>
        <dbReference type="ARBA" id="ARBA00022806"/>
    </source>
</evidence>
<evidence type="ECO:0000313" key="11">
    <source>
        <dbReference type="Proteomes" id="UP001620295"/>
    </source>
</evidence>
<feature type="compositionally biased region" description="Low complexity" evidence="7">
    <location>
        <begin position="581"/>
        <end position="591"/>
    </location>
</feature>
<feature type="domain" description="Helicase C-terminal" evidence="9">
    <location>
        <begin position="215"/>
        <end position="363"/>
    </location>
</feature>
<feature type="compositionally biased region" description="Low complexity" evidence="7">
    <location>
        <begin position="396"/>
        <end position="415"/>
    </location>
</feature>
<reference evidence="10 11" key="1">
    <citation type="submission" date="2024-11" db="EMBL/GenBank/DDBJ databases">
        <title>The Natural Products Discovery Center: Release of the First 8490 Sequenced Strains for Exploring Actinobacteria Biosynthetic Diversity.</title>
        <authorList>
            <person name="Kalkreuter E."/>
            <person name="Kautsar S.A."/>
            <person name="Yang D."/>
            <person name="Bader C.D."/>
            <person name="Teijaro C.N."/>
            <person name="Fluegel L."/>
            <person name="Davis C.M."/>
            <person name="Simpson J.R."/>
            <person name="Lauterbach L."/>
            <person name="Steele A.D."/>
            <person name="Gui C."/>
            <person name="Meng S."/>
            <person name="Li G."/>
            <person name="Viehrig K."/>
            <person name="Ye F."/>
            <person name="Su P."/>
            <person name="Kiefer A.F."/>
            <person name="Nichols A."/>
            <person name="Cepeda A.J."/>
            <person name="Yan W."/>
            <person name="Fan B."/>
            <person name="Jiang Y."/>
            <person name="Adhikari A."/>
            <person name="Zheng C.-J."/>
            <person name="Schuster L."/>
            <person name="Cowan T.M."/>
            <person name="Smanski M.J."/>
            <person name="Chevrette M.G."/>
            <person name="De Carvalho L.P.S."/>
            <person name="Shen B."/>
        </authorList>
    </citation>
    <scope>NUCLEOTIDE SEQUENCE [LARGE SCALE GENOMIC DNA]</scope>
    <source>
        <strain evidence="10 11">NPDC020863</strain>
    </source>
</reference>
<evidence type="ECO:0000256" key="2">
    <source>
        <dbReference type="ARBA" id="ARBA00022741"/>
    </source>
</evidence>
<dbReference type="GO" id="GO:0016787">
    <property type="term" value="F:hydrolase activity"/>
    <property type="evidence" value="ECO:0007669"/>
    <property type="project" value="UniProtKB-KW"/>
</dbReference>
<feature type="compositionally biased region" description="Low complexity" evidence="7">
    <location>
        <begin position="512"/>
        <end position="529"/>
    </location>
</feature>
<dbReference type="Pfam" id="PF00270">
    <property type="entry name" value="DEAD"/>
    <property type="match status" value="1"/>
</dbReference>
<accession>A0ABW8M3Q8</accession>
<evidence type="ECO:0000256" key="6">
    <source>
        <dbReference type="RuleBase" id="RU000492"/>
    </source>
</evidence>
<protein>
    <recommendedName>
        <fullName evidence="1">RNA helicase</fullName>
        <ecNumber evidence="1">3.6.4.13</ecNumber>
    </recommendedName>
</protein>
<keyword evidence="2 6" id="KW-0547">Nucleotide-binding</keyword>
<dbReference type="EMBL" id="JBJDQH010000032">
    <property type="protein sequence ID" value="MFK4272822.1"/>
    <property type="molecule type" value="Genomic_DNA"/>
</dbReference>
<dbReference type="PANTHER" id="PTHR47963:SF8">
    <property type="entry name" value="ATP-DEPENDENT RNA HELICASE DEAD"/>
    <property type="match status" value="1"/>
</dbReference>
<feature type="compositionally biased region" description="Basic residues" evidence="7">
    <location>
        <begin position="422"/>
        <end position="433"/>
    </location>
</feature>
<keyword evidence="3 6" id="KW-0378">Hydrolase</keyword>